<dbReference type="EMBL" id="NEDP02005415">
    <property type="protein sequence ID" value="OWF41235.1"/>
    <property type="molecule type" value="Genomic_DNA"/>
</dbReference>
<proteinExistence type="inferred from homology"/>
<feature type="binding site" evidence="3">
    <location>
        <begin position="34"/>
        <end position="42"/>
    </location>
    <ligand>
        <name>ATP</name>
        <dbReference type="ChEBI" id="CHEBI:30616"/>
    </ligand>
</feature>
<protein>
    <submittedName>
        <fullName evidence="5">Thymidine kinase 2, mitochondrial</fullName>
    </submittedName>
</protein>
<evidence type="ECO:0000256" key="1">
    <source>
        <dbReference type="ARBA" id="ARBA00007420"/>
    </source>
</evidence>
<dbReference type="PIRSF" id="PIRSF000705">
    <property type="entry name" value="DNK"/>
    <property type="match status" value="1"/>
</dbReference>
<comment type="caution">
    <text evidence="5">The sequence shown here is derived from an EMBL/GenBank/DDBJ whole genome shotgun (WGS) entry which is preliminary data.</text>
</comment>
<organism evidence="5 6">
    <name type="scientific">Mizuhopecten yessoensis</name>
    <name type="common">Japanese scallop</name>
    <name type="synonym">Patinopecten yessoensis</name>
    <dbReference type="NCBI Taxonomy" id="6573"/>
    <lineage>
        <taxon>Eukaryota</taxon>
        <taxon>Metazoa</taxon>
        <taxon>Spiralia</taxon>
        <taxon>Lophotrochozoa</taxon>
        <taxon>Mollusca</taxon>
        <taxon>Bivalvia</taxon>
        <taxon>Autobranchia</taxon>
        <taxon>Pteriomorphia</taxon>
        <taxon>Pectinida</taxon>
        <taxon>Pectinoidea</taxon>
        <taxon>Pectinidae</taxon>
        <taxon>Mizuhopecten</taxon>
    </lineage>
</organism>
<dbReference type="GO" id="GO:0005524">
    <property type="term" value="F:ATP binding"/>
    <property type="evidence" value="ECO:0007669"/>
    <property type="project" value="UniProtKB-KW"/>
</dbReference>
<name>A0A210PXM8_MIZYE</name>
<dbReference type="InterPro" id="IPR027417">
    <property type="entry name" value="P-loop_NTPase"/>
</dbReference>
<gene>
    <name evidence="5" type="ORF">KP79_PYT21415</name>
</gene>
<comment type="similarity">
    <text evidence="1">Belongs to the DCK/DGK family.</text>
</comment>
<dbReference type="AlphaFoldDB" id="A0A210PXM8"/>
<dbReference type="OrthoDB" id="567086at2759"/>
<reference evidence="5 6" key="1">
    <citation type="journal article" date="2017" name="Nat. Ecol. Evol.">
        <title>Scallop genome provides insights into evolution of bilaterian karyotype and development.</title>
        <authorList>
            <person name="Wang S."/>
            <person name="Zhang J."/>
            <person name="Jiao W."/>
            <person name="Li J."/>
            <person name="Xun X."/>
            <person name="Sun Y."/>
            <person name="Guo X."/>
            <person name="Huan P."/>
            <person name="Dong B."/>
            <person name="Zhang L."/>
            <person name="Hu X."/>
            <person name="Sun X."/>
            <person name="Wang J."/>
            <person name="Zhao C."/>
            <person name="Wang Y."/>
            <person name="Wang D."/>
            <person name="Huang X."/>
            <person name="Wang R."/>
            <person name="Lv J."/>
            <person name="Li Y."/>
            <person name="Zhang Z."/>
            <person name="Liu B."/>
            <person name="Lu W."/>
            <person name="Hui Y."/>
            <person name="Liang J."/>
            <person name="Zhou Z."/>
            <person name="Hou R."/>
            <person name="Li X."/>
            <person name="Liu Y."/>
            <person name="Li H."/>
            <person name="Ning X."/>
            <person name="Lin Y."/>
            <person name="Zhao L."/>
            <person name="Xing Q."/>
            <person name="Dou J."/>
            <person name="Li Y."/>
            <person name="Mao J."/>
            <person name="Guo H."/>
            <person name="Dou H."/>
            <person name="Li T."/>
            <person name="Mu C."/>
            <person name="Jiang W."/>
            <person name="Fu Q."/>
            <person name="Fu X."/>
            <person name="Miao Y."/>
            <person name="Liu J."/>
            <person name="Yu Q."/>
            <person name="Li R."/>
            <person name="Liao H."/>
            <person name="Li X."/>
            <person name="Kong Y."/>
            <person name="Jiang Z."/>
            <person name="Chourrout D."/>
            <person name="Li R."/>
            <person name="Bao Z."/>
        </authorList>
    </citation>
    <scope>NUCLEOTIDE SEQUENCE [LARGE SCALE GENOMIC DNA]</scope>
    <source>
        <strain evidence="5 6">PY_sf001</strain>
    </source>
</reference>
<keyword evidence="5" id="KW-0418">Kinase</keyword>
<dbReference type="CDD" id="cd01673">
    <property type="entry name" value="dNK"/>
    <property type="match status" value="1"/>
</dbReference>
<keyword evidence="5" id="KW-0808">Transferase</keyword>
<dbReference type="Proteomes" id="UP000242188">
    <property type="component" value="Unassembled WGS sequence"/>
</dbReference>
<dbReference type="PANTHER" id="PTHR10513:SF24">
    <property type="entry name" value="THYMIDINE KINASE 2, MITOCHONDRIAL"/>
    <property type="match status" value="1"/>
</dbReference>
<evidence type="ECO:0000313" key="6">
    <source>
        <dbReference type="Proteomes" id="UP000242188"/>
    </source>
</evidence>
<keyword evidence="3" id="KW-0067">ATP-binding</keyword>
<dbReference type="InterPro" id="IPR002624">
    <property type="entry name" value="DCK/DGK"/>
</dbReference>
<keyword evidence="6" id="KW-1185">Reference proteome</keyword>
<keyword evidence="3" id="KW-0547">Nucleotide-binding</keyword>
<feature type="domain" description="Deoxynucleoside kinase" evidence="4">
    <location>
        <begin position="31"/>
        <end position="232"/>
    </location>
</feature>
<evidence type="ECO:0000256" key="2">
    <source>
        <dbReference type="PIRSR" id="PIRSR000705-1"/>
    </source>
</evidence>
<dbReference type="STRING" id="6573.A0A210PXM8"/>
<dbReference type="Pfam" id="PF01712">
    <property type="entry name" value="dNK"/>
    <property type="match status" value="1"/>
</dbReference>
<dbReference type="Gene3D" id="3.40.50.300">
    <property type="entry name" value="P-loop containing nucleotide triphosphate hydrolases"/>
    <property type="match status" value="1"/>
</dbReference>
<evidence type="ECO:0000313" key="5">
    <source>
        <dbReference type="EMBL" id="OWF41235.1"/>
    </source>
</evidence>
<evidence type="ECO:0000259" key="4">
    <source>
        <dbReference type="Pfam" id="PF01712"/>
    </source>
</evidence>
<dbReference type="PANTHER" id="PTHR10513">
    <property type="entry name" value="DEOXYNUCLEOSIDE KINASE"/>
    <property type="match status" value="1"/>
</dbReference>
<accession>A0A210PXM8</accession>
<dbReference type="FunFam" id="3.40.50.300:FF:001571">
    <property type="entry name" value="Deoxynucleoside kinase"/>
    <property type="match status" value="1"/>
</dbReference>
<dbReference type="InterPro" id="IPR031314">
    <property type="entry name" value="DNK_dom"/>
</dbReference>
<evidence type="ECO:0000256" key="3">
    <source>
        <dbReference type="PIRSR" id="PIRSR000705-3"/>
    </source>
</evidence>
<dbReference type="GO" id="GO:0019136">
    <property type="term" value="F:deoxynucleoside kinase activity"/>
    <property type="evidence" value="ECO:0007669"/>
    <property type="project" value="InterPro"/>
</dbReference>
<dbReference type="InterPro" id="IPR050566">
    <property type="entry name" value="Deoxyribonucleoside_kinase"/>
</dbReference>
<dbReference type="SUPFAM" id="SSF52540">
    <property type="entry name" value="P-loop containing nucleoside triphosphate hydrolases"/>
    <property type="match status" value="1"/>
</dbReference>
<feature type="active site" description="Proton acceptor" evidence="2">
    <location>
        <position position="110"/>
    </location>
</feature>
<sequence>MIGIQQLNLENRERCRAVLDGPQTKDSITVAVEGNIGSGKSTFLQYFKKFPEVEVLPEPVNKWKDVQGFNTLDLMYKDASRWSLAFQSYVQLTMAEGHKKSKSKSVKMMERSLYSARNCFVENLYKGGLMPEVDYAILSEFYGWITTNEDTNVDLIVYLRADPEVCQSRIRLRNRQEEQGVPMEYLKSLHALHEDWLIDENKFKLPAPLLVIDANSDISQLYTKFEEAKEQIFAKLS</sequence>
<feature type="binding site" evidence="3">
    <location>
        <begin position="169"/>
        <end position="173"/>
    </location>
    <ligand>
        <name>ATP</name>
        <dbReference type="ChEBI" id="CHEBI:30616"/>
    </ligand>
</feature>
<dbReference type="GO" id="GO:0005739">
    <property type="term" value="C:mitochondrion"/>
    <property type="evidence" value="ECO:0007669"/>
    <property type="project" value="TreeGrafter"/>
</dbReference>